<dbReference type="OrthoDB" id="5415867at2759"/>
<dbReference type="PANTHER" id="PTHR34883">
    <property type="entry name" value="SERINE-RICH PROTEIN, PUTATIVE-RELATED-RELATED"/>
    <property type="match status" value="1"/>
</dbReference>
<evidence type="ECO:0000256" key="1">
    <source>
        <dbReference type="SAM" id="SignalP"/>
    </source>
</evidence>
<comment type="caution">
    <text evidence="2">The sequence shown here is derived from an EMBL/GenBank/DDBJ whole genome shotgun (WGS) entry which is preliminary data.</text>
</comment>
<dbReference type="Gene3D" id="2.60.40.420">
    <property type="entry name" value="Cupredoxins - blue copper proteins"/>
    <property type="match status" value="1"/>
</dbReference>
<protein>
    <recommendedName>
        <fullName evidence="4">Extracellular serine-rich protein</fullName>
    </recommendedName>
</protein>
<feature type="chain" id="PRO_5040465859" description="Extracellular serine-rich protein" evidence="1">
    <location>
        <begin position="19"/>
        <end position="182"/>
    </location>
</feature>
<dbReference type="EMBL" id="MU007009">
    <property type="protein sequence ID" value="KAF2437071.1"/>
    <property type="molecule type" value="Genomic_DNA"/>
</dbReference>
<sequence>MVGFTSFALIGAAAIASAMPTGTTYTPPTGIISAGPNAATHRVIAGFNGLRFEPENIVAEVGDLVEVHFNPMNHSFAQSSFAEPCKPINDNAIFSGFMPTPNGENPNVFSIVVQDKQPLWFYCSQTKGDHCQTGMSMVVNQNFNGAATLSAYKAKAALTGTSISPPRVQGGVIAPPKNGPGL</sequence>
<dbReference type="CDD" id="cd00920">
    <property type="entry name" value="Cupredoxin"/>
    <property type="match status" value="1"/>
</dbReference>
<organism evidence="2 3">
    <name type="scientific">Tothia fuscella</name>
    <dbReference type="NCBI Taxonomy" id="1048955"/>
    <lineage>
        <taxon>Eukaryota</taxon>
        <taxon>Fungi</taxon>
        <taxon>Dikarya</taxon>
        <taxon>Ascomycota</taxon>
        <taxon>Pezizomycotina</taxon>
        <taxon>Dothideomycetes</taxon>
        <taxon>Pleosporomycetidae</taxon>
        <taxon>Venturiales</taxon>
        <taxon>Cylindrosympodiaceae</taxon>
        <taxon>Tothia</taxon>
    </lineage>
</organism>
<dbReference type="SUPFAM" id="SSF49503">
    <property type="entry name" value="Cupredoxins"/>
    <property type="match status" value="1"/>
</dbReference>
<evidence type="ECO:0000313" key="2">
    <source>
        <dbReference type="EMBL" id="KAF2437071.1"/>
    </source>
</evidence>
<dbReference type="PANTHER" id="PTHR34883:SF15">
    <property type="entry name" value="EXTRACELLULAR SERINE-RICH PROTEIN"/>
    <property type="match status" value="1"/>
</dbReference>
<keyword evidence="3" id="KW-1185">Reference proteome</keyword>
<feature type="signal peptide" evidence="1">
    <location>
        <begin position="1"/>
        <end position="18"/>
    </location>
</feature>
<gene>
    <name evidence="2" type="ORF">EJ08DRAFT_644599</name>
</gene>
<evidence type="ECO:0000313" key="3">
    <source>
        <dbReference type="Proteomes" id="UP000800235"/>
    </source>
</evidence>
<evidence type="ECO:0008006" key="4">
    <source>
        <dbReference type="Google" id="ProtNLM"/>
    </source>
</evidence>
<dbReference type="InterPro" id="IPR008972">
    <property type="entry name" value="Cupredoxin"/>
</dbReference>
<dbReference type="InterPro" id="IPR052953">
    <property type="entry name" value="Ser-rich/MCO-related"/>
</dbReference>
<keyword evidence="1" id="KW-0732">Signal</keyword>
<dbReference type="Proteomes" id="UP000800235">
    <property type="component" value="Unassembled WGS sequence"/>
</dbReference>
<dbReference type="AlphaFoldDB" id="A0A9P4P435"/>
<proteinExistence type="predicted"/>
<reference evidence="2" key="1">
    <citation type="journal article" date="2020" name="Stud. Mycol.">
        <title>101 Dothideomycetes genomes: a test case for predicting lifestyles and emergence of pathogens.</title>
        <authorList>
            <person name="Haridas S."/>
            <person name="Albert R."/>
            <person name="Binder M."/>
            <person name="Bloem J."/>
            <person name="Labutti K."/>
            <person name="Salamov A."/>
            <person name="Andreopoulos B."/>
            <person name="Baker S."/>
            <person name="Barry K."/>
            <person name="Bills G."/>
            <person name="Bluhm B."/>
            <person name="Cannon C."/>
            <person name="Castanera R."/>
            <person name="Culley D."/>
            <person name="Daum C."/>
            <person name="Ezra D."/>
            <person name="Gonzalez J."/>
            <person name="Henrissat B."/>
            <person name="Kuo A."/>
            <person name="Liang C."/>
            <person name="Lipzen A."/>
            <person name="Lutzoni F."/>
            <person name="Magnuson J."/>
            <person name="Mondo S."/>
            <person name="Nolan M."/>
            <person name="Ohm R."/>
            <person name="Pangilinan J."/>
            <person name="Park H.-J."/>
            <person name="Ramirez L."/>
            <person name="Alfaro M."/>
            <person name="Sun H."/>
            <person name="Tritt A."/>
            <person name="Yoshinaga Y."/>
            <person name="Zwiers L.-H."/>
            <person name="Turgeon B."/>
            <person name="Goodwin S."/>
            <person name="Spatafora J."/>
            <person name="Crous P."/>
            <person name="Grigoriev I."/>
        </authorList>
    </citation>
    <scope>NUCLEOTIDE SEQUENCE</scope>
    <source>
        <strain evidence="2">CBS 130266</strain>
    </source>
</reference>
<accession>A0A9P4P435</accession>
<name>A0A9P4P435_9PEZI</name>